<dbReference type="Proteomes" id="UP000680750">
    <property type="component" value="Chromosome"/>
</dbReference>
<evidence type="ECO:0000313" key="3">
    <source>
        <dbReference type="EMBL" id="BCJ31050.1"/>
    </source>
</evidence>
<dbReference type="AlphaFoldDB" id="A0A810L662"/>
<evidence type="ECO:0000256" key="1">
    <source>
        <dbReference type="SAM" id="Phobius"/>
    </source>
</evidence>
<organism evidence="3 4">
    <name type="scientific">Actinocatenispora sera</name>
    <dbReference type="NCBI Taxonomy" id="390989"/>
    <lineage>
        <taxon>Bacteria</taxon>
        <taxon>Bacillati</taxon>
        <taxon>Actinomycetota</taxon>
        <taxon>Actinomycetes</taxon>
        <taxon>Micromonosporales</taxon>
        <taxon>Micromonosporaceae</taxon>
        <taxon>Actinocatenispora</taxon>
    </lineage>
</organism>
<feature type="transmembrane region" description="Helical" evidence="1">
    <location>
        <begin position="28"/>
        <end position="51"/>
    </location>
</feature>
<dbReference type="Pfam" id="PF14317">
    <property type="entry name" value="YcxB"/>
    <property type="match status" value="1"/>
</dbReference>
<dbReference type="RefSeq" id="WP_169745841.1">
    <property type="nucleotide sequence ID" value="NZ_AP023354.1"/>
</dbReference>
<keyword evidence="1" id="KW-1133">Transmembrane helix</keyword>
<keyword evidence="4" id="KW-1185">Reference proteome</keyword>
<dbReference type="KEGG" id="aser:Asera_51580"/>
<feature type="transmembrane region" description="Helical" evidence="1">
    <location>
        <begin position="57"/>
        <end position="76"/>
    </location>
</feature>
<accession>A0A810L662</accession>
<protein>
    <recommendedName>
        <fullName evidence="2">YcxB-like C-terminal domain-containing protein</fullName>
    </recommendedName>
</protein>
<gene>
    <name evidence="3" type="ORF">Asera_51580</name>
</gene>
<dbReference type="InterPro" id="IPR025588">
    <property type="entry name" value="YcxB-like_C"/>
</dbReference>
<evidence type="ECO:0000259" key="2">
    <source>
        <dbReference type="Pfam" id="PF14317"/>
    </source>
</evidence>
<reference evidence="3" key="1">
    <citation type="submission" date="2020-08" db="EMBL/GenBank/DDBJ databases">
        <title>Whole genome shotgun sequence of Actinocatenispora sera NBRC 101916.</title>
        <authorList>
            <person name="Komaki H."/>
            <person name="Tamura T."/>
        </authorList>
    </citation>
    <scope>NUCLEOTIDE SEQUENCE</scope>
    <source>
        <strain evidence="3">NBRC 101916</strain>
    </source>
</reference>
<name>A0A810L662_9ACTN</name>
<sequence length="166" mass="18129">MDIRFVLPAGDERITRLVRFLYGRQFRVVRVCGAILLVAVAALVVTMAFAGVTATDVVVLVGAIVIAVAALGYPAWAERHIRRTQPWAAQSWQYRLGDDGVEITGAPATQYFAWDGIQRAHETPDDVYLLVGRYLAVQLPKHLLGAADLVELRAFLAGRGLSVGSR</sequence>
<keyword evidence="1" id="KW-0472">Membrane</keyword>
<feature type="domain" description="YcxB-like C-terminal" evidence="2">
    <location>
        <begin position="96"/>
        <end position="156"/>
    </location>
</feature>
<proteinExistence type="predicted"/>
<keyword evidence="1" id="KW-0812">Transmembrane</keyword>
<evidence type="ECO:0000313" key="4">
    <source>
        <dbReference type="Proteomes" id="UP000680750"/>
    </source>
</evidence>
<dbReference type="EMBL" id="AP023354">
    <property type="protein sequence ID" value="BCJ31050.1"/>
    <property type="molecule type" value="Genomic_DNA"/>
</dbReference>